<evidence type="ECO:0000313" key="3">
    <source>
        <dbReference type="Proteomes" id="UP000777935"/>
    </source>
</evidence>
<comment type="caution">
    <text evidence="2">The sequence shown here is derived from an EMBL/GenBank/DDBJ whole genome shotgun (WGS) entry which is preliminary data.</text>
</comment>
<name>A0ABX2IQV0_9RHOB</name>
<organism evidence="2 3">
    <name type="scientific">Parasulfitobacter algicola</name>
    <dbReference type="NCBI Taxonomy" id="2614809"/>
    <lineage>
        <taxon>Bacteria</taxon>
        <taxon>Pseudomonadati</taxon>
        <taxon>Pseudomonadota</taxon>
        <taxon>Alphaproteobacteria</taxon>
        <taxon>Rhodobacterales</taxon>
        <taxon>Roseobacteraceae</taxon>
        <taxon>Parasulfitobacter</taxon>
    </lineage>
</organism>
<reference evidence="2 3" key="1">
    <citation type="submission" date="2020-06" db="EMBL/GenBank/DDBJ databases">
        <title>Sulfitobacter algicola sp. nov., isolated from green algae.</title>
        <authorList>
            <person name="Wang C."/>
        </authorList>
    </citation>
    <scope>NUCLEOTIDE SEQUENCE [LARGE SCALE GENOMIC DNA]</scope>
    <source>
        <strain evidence="2 3">1151</strain>
    </source>
</reference>
<sequence length="149" mass="17129">MIWSVLTNWVMGVPYDMITRARRQGGQPQQDFEDMVRVNVNRIFHLIGWSAYLATGFFCFVLTGLGLLGFFYGFEFAQAVFMLALPTSIVLLMTVKKAKKLHAGSFTGDDLRKQIVGLRFWIQVIGVIALFITSTWGMWYNMNHNTAWY</sequence>
<accession>A0ABX2IQV0</accession>
<proteinExistence type="predicted"/>
<dbReference type="EMBL" id="JABUFE010000005">
    <property type="protein sequence ID" value="NSX55248.1"/>
    <property type="molecule type" value="Genomic_DNA"/>
</dbReference>
<feature type="transmembrane region" description="Helical" evidence="1">
    <location>
        <begin position="76"/>
        <end position="95"/>
    </location>
</feature>
<feature type="transmembrane region" description="Helical" evidence="1">
    <location>
        <begin position="116"/>
        <end position="139"/>
    </location>
</feature>
<dbReference type="Proteomes" id="UP000777935">
    <property type="component" value="Unassembled WGS sequence"/>
</dbReference>
<protein>
    <submittedName>
        <fullName evidence="2">Component of SufBCD complex</fullName>
    </submittedName>
</protein>
<keyword evidence="1" id="KW-1133">Transmembrane helix</keyword>
<keyword evidence="1" id="KW-0812">Transmembrane</keyword>
<keyword evidence="3" id="KW-1185">Reference proteome</keyword>
<keyword evidence="1" id="KW-0472">Membrane</keyword>
<evidence type="ECO:0000313" key="2">
    <source>
        <dbReference type="EMBL" id="NSX55248.1"/>
    </source>
</evidence>
<feature type="transmembrane region" description="Helical" evidence="1">
    <location>
        <begin position="46"/>
        <end position="70"/>
    </location>
</feature>
<evidence type="ECO:0000256" key="1">
    <source>
        <dbReference type="SAM" id="Phobius"/>
    </source>
</evidence>
<gene>
    <name evidence="2" type="ORF">HRQ87_10575</name>
</gene>
<dbReference type="RefSeq" id="WP_174138101.1">
    <property type="nucleotide sequence ID" value="NZ_JABUFE010000005.1"/>
</dbReference>